<dbReference type="Gene3D" id="3.40.50.300">
    <property type="entry name" value="P-loop containing nucleotide triphosphate hydrolases"/>
    <property type="match status" value="1"/>
</dbReference>
<dbReference type="InterPro" id="IPR006083">
    <property type="entry name" value="PRK/URK"/>
</dbReference>
<gene>
    <name evidence="2" type="ORF">Dac01nite_11520</name>
</gene>
<dbReference type="GO" id="GO:0016301">
    <property type="term" value="F:kinase activity"/>
    <property type="evidence" value="ECO:0007669"/>
    <property type="project" value="UniProtKB-KW"/>
</dbReference>
<dbReference type="SUPFAM" id="SSF52540">
    <property type="entry name" value="P-loop containing nucleoside triphosphate hydrolases"/>
    <property type="match status" value="1"/>
</dbReference>
<dbReference type="Proteomes" id="UP000652354">
    <property type="component" value="Unassembled WGS sequence"/>
</dbReference>
<proteinExistence type="predicted"/>
<dbReference type="EMBL" id="BONR01000002">
    <property type="protein sequence ID" value="GIG54400.1"/>
    <property type="molecule type" value="Genomic_DNA"/>
</dbReference>
<dbReference type="InterPro" id="IPR027417">
    <property type="entry name" value="P-loop_NTPase"/>
</dbReference>
<evidence type="ECO:0000313" key="2">
    <source>
        <dbReference type="EMBL" id="GIG54400.1"/>
    </source>
</evidence>
<feature type="domain" description="Phosphoribulokinase/uridine kinase" evidence="1">
    <location>
        <begin position="22"/>
        <end position="163"/>
    </location>
</feature>
<comment type="caution">
    <text evidence="2">The sequence shown here is derived from an EMBL/GenBank/DDBJ whole genome shotgun (WGS) entry which is preliminary data.</text>
</comment>
<dbReference type="GO" id="GO:0005524">
    <property type="term" value="F:ATP binding"/>
    <property type="evidence" value="ECO:0007669"/>
    <property type="project" value="InterPro"/>
</dbReference>
<keyword evidence="2" id="KW-0808">Transferase</keyword>
<sequence>MSQIAQAVRASAPRLPRTRVVLVDGPAGSGKTTVANHLAVELGGAPSAGAGTFDPATDRADDAAVQILHADDMYEGWGGLDALDEVLLDQILEPLAAGRDAGFHMWDWHRSERTHRIPVPPRAVLIVEGVGVASPRARAHAVLTVWVEAPADVRLRRGIERDGEAMREEWERWQSVEARVLDAHDTRSAADVVVDGTGVLPDASGAL</sequence>
<name>A0A919UK06_9MICO</name>
<dbReference type="Pfam" id="PF00485">
    <property type="entry name" value="PRK"/>
    <property type="match status" value="1"/>
</dbReference>
<evidence type="ECO:0000259" key="1">
    <source>
        <dbReference type="Pfam" id="PF00485"/>
    </source>
</evidence>
<evidence type="ECO:0000313" key="3">
    <source>
        <dbReference type="Proteomes" id="UP000652354"/>
    </source>
</evidence>
<reference evidence="2" key="1">
    <citation type="submission" date="2021-01" db="EMBL/GenBank/DDBJ databases">
        <title>Whole genome shotgun sequence of Demequina activiva NBRC 110675.</title>
        <authorList>
            <person name="Komaki H."/>
            <person name="Tamura T."/>
        </authorList>
    </citation>
    <scope>NUCLEOTIDE SEQUENCE</scope>
    <source>
        <strain evidence="2">NBRC 110675</strain>
    </source>
</reference>
<dbReference type="AlphaFoldDB" id="A0A919UK06"/>
<keyword evidence="2" id="KW-0418">Kinase</keyword>
<organism evidence="2 3">
    <name type="scientific">Demequina activiva</name>
    <dbReference type="NCBI Taxonomy" id="1582364"/>
    <lineage>
        <taxon>Bacteria</taxon>
        <taxon>Bacillati</taxon>
        <taxon>Actinomycetota</taxon>
        <taxon>Actinomycetes</taxon>
        <taxon>Micrococcales</taxon>
        <taxon>Demequinaceae</taxon>
        <taxon>Demequina</taxon>
    </lineage>
</organism>
<accession>A0A919UK06</accession>
<protein>
    <submittedName>
        <fullName evidence="2">Adenylate kinase</fullName>
    </submittedName>
</protein>
<keyword evidence="3" id="KW-1185">Reference proteome</keyword>